<feature type="compositionally biased region" description="Low complexity" evidence="6">
    <location>
        <begin position="854"/>
        <end position="918"/>
    </location>
</feature>
<dbReference type="SUPFAM" id="SSF102712">
    <property type="entry name" value="JAB1/MPN domain"/>
    <property type="match status" value="1"/>
</dbReference>
<gene>
    <name evidence="8" type="ORF">BQ4739_LOCUS18651</name>
</gene>
<feature type="region of interest" description="Disordered" evidence="6">
    <location>
        <begin position="743"/>
        <end position="775"/>
    </location>
</feature>
<dbReference type="InterPro" id="IPR037518">
    <property type="entry name" value="MPN"/>
</dbReference>
<keyword evidence="3" id="KW-0378">Hydrolase</keyword>
<accession>A0A383WMB0</accession>
<protein>
    <recommendedName>
        <fullName evidence="7">MPN domain-containing protein</fullName>
    </recommendedName>
</protein>
<evidence type="ECO:0000256" key="4">
    <source>
        <dbReference type="ARBA" id="ARBA00022833"/>
    </source>
</evidence>
<dbReference type="PROSITE" id="PS50249">
    <property type="entry name" value="MPN"/>
    <property type="match status" value="1"/>
</dbReference>
<evidence type="ECO:0000256" key="5">
    <source>
        <dbReference type="ARBA" id="ARBA00023049"/>
    </source>
</evidence>
<keyword evidence="2" id="KW-0479">Metal-binding</keyword>
<feature type="region of interest" description="Disordered" evidence="6">
    <location>
        <begin position="1058"/>
        <end position="1101"/>
    </location>
</feature>
<keyword evidence="4" id="KW-0862">Zinc</keyword>
<evidence type="ECO:0000256" key="2">
    <source>
        <dbReference type="ARBA" id="ARBA00022723"/>
    </source>
</evidence>
<evidence type="ECO:0000256" key="3">
    <source>
        <dbReference type="ARBA" id="ARBA00022801"/>
    </source>
</evidence>
<feature type="compositionally biased region" description="Basic and acidic residues" evidence="6">
    <location>
        <begin position="1"/>
        <end position="10"/>
    </location>
</feature>
<keyword evidence="1" id="KW-0645">Protease</keyword>
<feature type="compositionally biased region" description="Acidic residues" evidence="6">
    <location>
        <begin position="11"/>
        <end position="23"/>
    </location>
</feature>
<feature type="compositionally biased region" description="Basic residues" evidence="6">
    <location>
        <begin position="29"/>
        <end position="44"/>
    </location>
</feature>
<reference evidence="8 9" key="1">
    <citation type="submission" date="2016-10" db="EMBL/GenBank/DDBJ databases">
        <authorList>
            <person name="Cai Z."/>
        </authorList>
    </citation>
    <scope>NUCLEOTIDE SEQUENCE [LARGE SCALE GENOMIC DNA]</scope>
</reference>
<dbReference type="PANTHER" id="PTHR45725">
    <property type="entry name" value="FORMIN HOMOLOGY 2 FAMILY MEMBER"/>
    <property type="match status" value="1"/>
</dbReference>
<keyword evidence="5" id="KW-0482">Metalloprotease</keyword>
<feature type="compositionally biased region" description="Low complexity" evidence="6">
    <location>
        <begin position="175"/>
        <end position="223"/>
    </location>
</feature>
<evidence type="ECO:0000259" key="7">
    <source>
        <dbReference type="PROSITE" id="PS50249"/>
    </source>
</evidence>
<dbReference type="InterPro" id="IPR051425">
    <property type="entry name" value="Formin_Homology"/>
</dbReference>
<feature type="compositionally biased region" description="Low complexity" evidence="6">
    <location>
        <begin position="1058"/>
        <end position="1080"/>
    </location>
</feature>
<dbReference type="PANTHER" id="PTHR45725:SF18">
    <property type="entry name" value="ORC1-LIKE AAA ATPASE DOMAIN-CONTAINING PROTEIN"/>
    <property type="match status" value="1"/>
</dbReference>
<name>A0A383WMB0_TETOB</name>
<dbReference type="InterPro" id="IPR028090">
    <property type="entry name" value="JAB_dom_prok"/>
</dbReference>
<evidence type="ECO:0000313" key="9">
    <source>
        <dbReference type="Proteomes" id="UP000256970"/>
    </source>
</evidence>
<sequence length="1101" mass="112581">MRGSRRRDDDYALDEDMSDSDEEPAPKPSRARKQAAAKPRRAPKRPAGLVNLKGLIDEGLMQPGDDVLTVEYKGTLTHASLTHDGRIRWKELFFDSPSAFSIYLKRLVNPARKADDGWKTVKYLGKFLEQYKMDLLLRRYGEDGAGSAGSGMDSGVPPPLPPSKRARTASGNGGAAAAAAAAQARPAAAPGAQSSAPALRQLAPRGGRSSRGGTPAAAASGTTAAAAGAAADAAANSSRAPPRPPLPASSAGAVAAAAAAATAAAFAGGASPAAAPSSSGAANAAPSSSAAAAAVGGRVNANNEHTPRRADLGCMAPAEHEFAPRPGELAGLGAGADGVDDVLPVELGPKHFLSGVELEAITNGTCTPSSTYEAAYTPPGLAVAAALAEAATAADGTATPSTAAATGRPRRMIRPPERLINNAAMLMGGLDKDDHDMVRCEVYGGGPPGSGLAGAQPFRVQVAPLAEVVMDFHAHLDRHEVIGLLAGSWQPQQRLLRVERAFPVREAAGGGAGTNDGTNVEMDPEDQLKVTEVISELWGLSVVGWYHSHPSFPALPSVIDIANQLQMQQQVRSEGSSDEPYIAAIMSPYNRRLPGLQSSVTWFRVEGGGGKAGANVLEQGYVPVELAIERLLRPATPAALMATIPALRTTALRYANKRSAANLAGQWLPPAAVAGAAAAAAADASVGGSGGEAAVLGTRLGKLLGSMRAWWPHSCGADSCRRWMEALKAMLVEAGLAGAMAAAERQQQQQQRSDADRSSSAGPEQQQQQQQQRFVSKPLAATSLARALLAGATGGGVAAAAAAGPGRAPGRTIKIRSKTPPAAVAAAAAGLAGIAAIPQLQQQEQQQVEQQQVQQQQQQQQQQQEEPPQQADQPQQQDQLQQEQQQAEVAQQDTQMQRPQQQTEPEQLEPQQQQQQQQEPPPDQAAPEALPPLQQQQQWQQGTGQVAQQALAAGAQVPDTQTTDAAAAAEGVVAAEAAVANDAATAAADAAAPEAAVGNDAAAAEAAPVSSAAVADASPADMQAVAATAAAYEAGEATTAEVEAVAATAAAVEAADMAAAAVEAAADSAAEAVQEATEQQHGSSDEQAAPEDGTTTGNEQQ</sequence>
<dbReference type="Gene3D" id="3.40.140.10">
    <property type="entry name" value="Cytidine Deaminase, domain 2"/>
    <property type="match status" value="1"/>
</dbReference>
<organism evidence="8 9">
    <name type="scientific">Tetradesmus obliquus</name>
    <name type="common">Green alga</name>
    <name type="synonym">Acutodesmus obliquus</name>
    <dbReference type="NCBI Taxonomy" id="3088"/>
    <lineage>
        <taxon>Eukaryota</taxon>
        <taxon>Viridiplantae</taxon>
        <taxon>Chlorophyta</taxon>
        <taxon>core chlorophytes</taxon>
        <taxon>Chlorophyceae</taxon>
        <taxon>CS clade</taxon>
        <taxon>Sphaeropleales</taxon>
        <taxon>Scenedesmaceae</taxon>
        <taxon>Tetradesmus</taxon>
    </lineage>
</organism>
<dbReference type="Pfam" id="PF14464">
    <property type="entry name" value="Prok-JAB"/>
    <property type="match status" value="1"/>
</dbReference>
<feature type="region of interest" description="Disordered" evidence="6">
    <location>
        <begin position="854"/>
        <end position="964"/>
    </location>
</feature>
<feature type="region of interest" description="Disordered" evidence="6">
    <location>
        <begin position="1"/>
        <end position="44"/>
    </location>
</feature>
<dbReference type="STRING" id="3088.A0A383WMB0"/>
<evidence type="ECO:0000313" key="8">
    <source>
        <dbReference type="EMBL" id="SZX78362.1"/>
    </source>
</evidence>
<dbReference type="GO" id="GO:0046872">
    <property type="term" value="F:metal ion binding"/>
    <property type="evidence" value="ECO:0007669"/>
    <property type="project" value="UniProtKB-KW"/>
</dbReference>
<dbReference type="GO" id="GO:0006508">
    <property type="term" value="P:proteolysis"/>
    <property type="evidence" value="ECO:0007669"/>
    <property type="project" value="UniProtKB-KW"/>
</dbReference>
<dbReference type="InterPro" id="IPR040843">
    <property type="entry name" value="RAMA"/>
</dbReference>
<feature type="region of interest" description="Disordered" evidence="6">
    <location>
        <begin position="990"/>
        <end position="1019"/>
    </location>
</feature>
<dbReference type="AlphaFoldDB" id="A0A383WMB0"/>
<evidence type="ECO:0000256" key="6">
    <source>
        <dbReference type="SAM" id="MobiDB-lite"/>
    </source>
</evidence>
<feature type="domain" description="MPN" evidence="7">
    <location>
        <begin position="460"/>
        <end position="603"/>
    </location>
</feature>
<dbReference type="Proteomes" id="UP000256970">
    <property type="component" value="Unassembled WGS sequence"/>
</dbReference>
<feature type="compositionally biased region" description="Low complexity" evidence="6">
    <location>
        <begin position="925"/>
        <end position="964"/>
    </location>
</feature>
<proteinExistence type="predicted"/>
<dbReference type="GO" id="GO:0008237">
    <property type="term" value="F:metallopeptidase activity"/>
    <property type="evidence" value="ECO:0007669"/>
    <property type="project" value="UniProtKB-KW"/>
</dbReference>
<evidence type="ECO:0000256" key="1">
    <source>
        <dbReference type="ARBA" id="ARBA00022670"/>
    </source>
</evidence>
<keyword evidence="9" id="KW-1185">Reference proteome</keyword>
<feature type="region of interest" description="Disordered" evidence="6">
    <location>
        <begin position="145"/>
        <end position="223"/>
    </location>
</feature>
<dbReference type="EMBL" id="FNXT01001318">
    <property type="protein sequence ID" value="SZX78362.1"/>
    <property type="molecule type" value="Genomic_DNA"/>
</dbReference>
<dbReference type="Pfam" id="PF18755">
    <property type="entry name" value="RAMA"/>
    <property type="match status" value="1"/>
</dbReference>